<evidence type="ECO:0000256" key="1">
    <source>
        <dbReference type="SAM" id="Coils"/>
    </source>
</evidence>
<evidence type="ECO:0000313" key="3">
    <source>
        <dbReference type="EMBL" id="CAF0903109.1"/>
    </source>
</evidence>
<sequence>MEIKLKKDIATLKKVQKWTKNILTRISNHSNEIKSDNIVKQSQKNGKTNRKTTPSTKMTTNIIKNQSMTTKSMTNIEHDEEFYEQKYKRDYYDFLLIGNGISGYSNIYERIDEIKRCTGIDNLEMVRPIVEKNSKNMKLKIKVKEYSDYKTLTKEWPSDSFKTGIKIKKSYPNLKVIVLDVQRNLKANQDNIQIKALQDNYGLYNIRRIHNHKNQPCNKITAKCKKISDFIDVIKDGVFIGSKKYRVIPHIVNYRVCSKCGSLKHQQKDCLKAQYCLKCSGTGHQIDNCNSFFDKCINCLGPHKCFSDKCKEIAQKKIFINRFVLKILIGEKFISSASDILQVGYDSEEDQTSQSFDTSKLNFLIESIFSDKINNLEHTLNNQSSSIRKIKENIQQITNDIPDVKSSVRSIQETLIDLNSKLNFEVNSFMVNELESVKRNIEINNKSIEQIYETSLKNNNNIQKELFEILKYLDLSKT</sequence>
<protein>
    <recommendedName>
        <fullName evidence="2">CCHC-type domain-containing protein</fullName>
    </recommendedName>
</protein>
<comment type="caution">
    <text evidence="3">The sequence shown here is derived from an EMBL/GenBank/DDBJ whole genome shotgun (WGS) entry which is preliminary data.</text>
</comment>
<evidence type="ECO:0000259" key="2">
    <source>
        <dbReference type="SMART" id="SM00343"/>
    </source>
</evidence>
<evidence type="ECO:0000313" key="4">
    <source>
        <dbReference type="Proteomes" id="UP000663879"/>
    </source>
</evidence>
<feature type="coiled-coil region" evidence="1">
    <location>
        <begin position="373"/>
        <end position="400"/>
    </location>
</feature>
<dbReference type="GO" id="GO:0003676">
    <property type="term" value="F:nucleic acid binding"/>
    <property type="evidence" value="ECO:0007669"/>
    <property type="project" value="InterPro"/>
</dbReference>
<dbReference type="AlphaFoldDB" id="A0A813ZSZ8"/>
<accession>A0A813ZSZ8</accession>
<keyword evidence="1" id="KW-0175">Coiled coil</keyword>
<dbReference type="OrthoDB" id="8065943at2759"/>
<dbReference type="GO" id="GO:0008270">
    <property type="term" value="F:zinc ion binding"/>
    <property type="evidence" value="ECO:0007669"/>
    <property type="project" value="InterPro"/>
</dbReference>
<reference evidence="3" key="1">
    <citation type="submission" date="2021-02" db="EMBL/GenBank/DDBJ databases">
        <authorList>
            <person name="Nowell W R."/>
        </authorList>
    </citation>
    <scope>NUCLEOTIDE SEQUENCE</scope>
    <source>
        <strain evidence="3">Ploen Becks lab</strain>
    </source>
</reference>
<feature type="domain" description="CCHC-type" evidence="2">
    <location>
        <begin position="275"/>
        <end position="291"/>
    </location>
</feature>
<keyword evidence="4" id="KW-1185">Reference proteome</keyword>
<dbReference type="InterPro" id="IPR001878">
    <property type="entry name" value="Znf_CCHC"/>
</dbReference>
<dbReference type="SUPFAM" id="SSF57756">
    <property type="entry name" value="Retrovirus zinc finger-like domains"/>
    <property type="match status" value="1"/>
</dbReference>
<dbReference type="InterPro" id="IPR036875">
    <property type="entry name" value="Znf_CCHC_sf"/>
</dbReference>
<dbReference type="SMART" id="SM00343">
    <property type="entry name" value="ZnF_C2HC"/>
    <property type="match status" value="2"/>
</dbReference>
<organism evidence="3 4">
    <name type="scientific">Brachionus calyciflorus</name>
    <dbReference type="NCBI Taxonomy" id="104777"/>
    <lineage>
        <taxon>Eukaryota</taxon>
        <taxon>Metazoa</taxon>
        <taxon>Spiralia</taxon>
        <taxon>Gnathifera</taxon>
        <taxon>Rotifera</taxon>
        <taxon>Eurotatoria</taxon>
        <taxon>Monogononta</taxon>
        <taxon>Pseudotrocha</taxon>
        <taxon>Ploima</taxon>
        <taxon>Brachionidae</taxon>
        <taxon>Brachionus</taxon>
    </lineage>
</organism>
<dbReference type="Proteomes" id="UP000663879">
    <property type="component" value="Unassembled WGS sequence"/>
</dbReference>
<proteinExistence type="predicted"/>
<gene>
    <name evidence="3" type="ORF">OXX778_LOCUS11502</name>
</gene>
<name>A0A813ZSZ8_9BILA</name>
<dbReference type="EMBL" id="CAJNOC010001956">
    <property type="protein sequence ID" value="CAF0903109.1"/>
    <property type="molecule type" value="Genomic_DNA"/>
</dbReference>
<feature type="domain" description="CCHC-type" evidence="2">
    <location>
        <begin position="256"/>
        <end position="272"/>
    </location>
</feature>